<feature type="compositionally biased region" description="Polar residues" evidence="4">
    <location>
        <begin position="624"/>
        <end position="640"/>
    </location>
</feature>
<reference evidence="5" key="1">
    <citation type="submission" date="2023-02" db="EMBL/GenBank/DDBJ databases">
        <title>Identification and recombinant expression of a fungal hydrolase from Papiliotrema laurentii that hydrolyzes apple cutin and clears colloidal polyester polyurethane.</title>
        <authorList>
            <consortium name="DOE Joint Genome Institute"/>
            <person name="Roman V.A."/>
            <person name="Bojanowski C."/>
            <person name="Crable B.R."/>
            <person name="Wagner D.N."/>
            <person name="Hung C.S."/>
            <person name="Nadeau L.J."/>
            <person name="Schratz L."/>
            <person name="Haridas S."/>
            <person name="Pangilinan J."/>
            <person name="Lipzen A."/>
            <person name="Na H."/>
            <person name="Yan M."/>
            <person name="Ng V."/>
            <person name="Grigoriev I.V."/>
            <person name="Spatafora J.W."/>
            <person name="Barlow D."/>
            <person name="Biffinger J."/>
            <person name="Kelley-Loughnane N."/>
            <person name="Varaljay V.A."/>
            <person name="Crookes-Goodson W.J."/>
        </authorList>
    </citation>
    <scope>NUCLEOTIDE SEQUENCE</scope>
    <source>
        <strain evidence="5">5307AH</strain>
    </source>
</reference>
<protein>
    <submittedName>
        <fullName evidence="5">Nuclear protein DGCR14</fullName>
    </submittedName>
</protein>
<accession>A0AAD9CZC6</accession>
<comment type="similarity">
    <text evidence="2">Belongs to the ESS2 family.</text>
</comment>
<comment type="subcellular location">
    <subcellularLocation>
        <location evidence="1">Nucleus</location>
    </subcellularLocation>
</comment>
<dbReference type="Proteomes" id="UP001182556">
    <property type="component" value="Unassembled WGS sequence"/>
</dbReference>
<keyword evidence="3" id="KW-0539">Nucleus</keyword>
<comment type="caution">
    <text evidence="5">The sequence shown here is derived from an EMBL/GenBank/DDBJ whole genome shotgun (WGS) entry which is preliminary data.</text>
</comment>
<dbReference type="PANTHER" id="PTHR12940">
    <property type="entry name" value="ES-2 PROTEIN - RELATED"/>
    <property type="match status" value="1"/>
</dbReference>
<feature type="region of interest" description="Disordered" evidence="4">
    <location>
        <begin position="280"/>
        <end position="321"/>
    </location>
</feature>
<feature type="compositionally biased region" description="Low complexity" evidence="4">
    <location>
        <begin position="449"/>
        <end position="465"/>
    </location>
</feature>
<feature type="region of interest" description="Disordered" evidence="4">
    <location>
        <begin position="1"/>
        <end position="26"/>
    </location>
</feature>
<gene>
    <name evidence="5" type="ORF">DB88DRAFT_494160</name>
</gene>
<dbReference type="Pfam" id="PF09751">
    <property type="entry name" value="Es2"/>
    <property type="match status" value="1"/>
</dbReference>
<sequence>MSDDNALIPRPGPEPRLSQGPKTGQRSLYHQQVLDEDTYTEALSTIISRDFFPNLPHIHATNAYLTALTNNDPELLSSSIRKLAALAKAKEGGGDTDNEARLRELENVGTPYMNVPGGHRAPLRTPVGARGWDTPIEASSRRRGNDFDELEGEAGPSRPSKKRNVRRVRDDLPLDAFQANYTSEDNASFVQIVDEENRRRQEERWGWAWEAEKRAEQRRLEGEEKRKMILDTATSGQWKVDANGRRLIGGLAEGGGDRNEGEAWKDIKLIAAAAKDIGTEQESELEEENGKGALIKPENTSAALVKRKDEEPASLTERPVPEGHPLQRALIEAGLPATALISAEDGVIVPHREIASGDGDGRGRGHEDRKAREELERKVTGEQEREELTLGGSGADHWKYKTMNSLMFPADANSKPYPPVGGRPIAHSSRQGPKVIRHANTSFPDQDESSSSRTGSQRGTSPSRSLVQAAVAGTPYRPNEDLSVNNYLLLPKDASPSPSDLPSLMTWGTLLATPRALDGGSDPLDGPTFRLPESKRRDEIARRLGDKASRSMNERAKGFVTPRPTSTLRALAGKTQKSGRGDSTPGAMAPPSATPRRQDNLTPAGKRLLERSLGVGSRNKGSGMENTSGWGKSSTSSRGWTPSPARR</sequence>
<feature type="region of interest" description="Disordered" evidence="4">
    <location>
        <begin position="414"/>
        <end position="433"/>
    </location>
</feature>
<organism evidence="5 6">
    <name type="scientific">Papiliotrema laurentii</name>
    <name type="common">Cryptococcus laurentii</name>
    <dbReference type="NCBI Taxonomy" id="5418"/>
    <lineage>
        <taxon>Eukaryota</taxon>
        <taxon>Fungi</taxon>
        <taxon>Dikarya</taxon>
        <taxon>Basidiomycota</taxon>
        <taxon>Agaricomycotina</taxon>
        <taxon>Tremellomycetes</taxon>
        <taxon>Tremellales</taxon>
        <taxon>Rhynchogastremaceae</taxon>
        <taxon>Papiliotrema</taxon>
    </lineage>
</organism>
<evidence type="ECO:0000256" key="4">
    <source>
        <dbReference type="SAM" id="MobiDB-lite"/>
    </source>
</evidence>
<dbReference type="PANTHER" id="PTHR12940:SF0">
    <property type="entry name" value="SPLICING FACTOR ESS-2 HOMOLOG"/>
    <property type="match status" value="1"/>
</dbReference>
<evidence type="ECO:0000256" key="3">
    <source>
        <dbReference type="ARBA" id="ARBA00023242"/>
    </source>
</evidence>
<dbReference type="AlphaFoldDB" id="A0AAD9CZC6"/>
<feature type="region of interest" description="Disordered" evidence="4">
    <location>
        <begin position="352"/>
        <end position="396"/>
    </location>
</feature>
<feature type="region of interest" description="Disordered" evidence="4">
    <location>
        <begin position="514"/>
        <end position="647"/>
    </location>
</feature>
<feature type="compositionally biased region" description="Basic and acidic residues" evidence="4">
    <location>
        <begin position="352"/>
        <end position="388"/>
    </location>
</feature>
<evidence type="ECO:0000313" key="6">
    <source>
        <dbReference type="Proteomes" id="UP001182556"/>
    </source>
</evidence>
<evidence type="ECO:0000313" key="5">
    <source>
        <dbReference type="EMBL" id="KAK1923193.1"/>
    </source>
</evidence>
<dbReference type="EMBL" id="JAODAN010000007">
    <property type="protein sequence ID" value="KAK1923193.1"/>
    <property type="molecule type" value="Genomic_DNA"/>
</dbReference>
<feature type="compositionally biased region" description="Basic and acidic residues" evidence="4">
    <location>
        <begin position="532"/>
        <end position="557"/>
    </location>
</feature>
<proteinExistence type="inferred from homology"/>
<evidence type="ECO:0000256" key="1">
    <source>
        <dbReference type="ARBA" id="ARBA00004123"/>
    </source>
</evidence>
<dbReference type="GO" id="GO:0071013">
    <property type="term" value="C:catalytic step 2 spliceosome"/>
    <property type="evidence" value="ECO:0007669"/>
    <property type="project" value="TreeGrafter"/>
</dbReference>
<evidence type="ECO:0000256" key="2">
    <source>
        <dbReference type="ARBA" id="ARBA00009072"/>
    </source>
</evidence>
<keyword evidence="6" id="KW-1185">Reference proteome</keyword>
<name>A0AAD9CZC6_PAPLA</name>
<feature type="region of interest" description="Disordered" evidence="4">
    <location>
        <begin position="109"/>
        <end position="169"/>
    </location>
</feature>
<dbReference type="InterPro" id="IPR019148">
    <property type="entry name" value="Nuclear_protein_DGCR14_ESS-2"/>
</dbReference>
<feature type="region of interest" description="Disordered" evidence="4">
    <location>
        <begin position="439"/>
        <end position="481"/>
    </location>
</feature>